<dbReference type="EMBL" id="RSDW01000001">
    <property type="protein sequence ID" value="RSL18775.1"/>
    <property type="molecule type" value="Genomic_DNA"/>
</dbReference>
<dbReference type="InterPro" id="IPR037049">
    <property type="entry name" value="DUF1214_C_sf"/>
</dbReference>
<organism evidence="3 4">
    <name type="scientific">Edaphobacter aggregans</name>
    <dbReference type="NCBI Taxonomy" id="570835"/>
    <lineage>
        <taxon>Bacteria</taxon>
        <taxon>Pseudomonadati</taxon>
        <taxon>Acidobacteriota</taxon>
        <taxon>Terriglobia</taxon>
        <taxon>Terriglobales</taxon>
        <taxon>Acidobacteriaceae</taxon>
        <taxon>Edaphobacter</taxon>
    </lineage>
</organism>
<evidence type="ECO:0000313" key="4">
    <source>
        <dbReference type="Proteomes" id="UP000269669"/>
    </source>
</evidence>
<feature type="domain" description="DUF1254" evidence="2">
    <location>
        <begin position="76"/>
        <end position="206"/>
    </location>
</feature>
<dbReference type="Pfam" id="PF06863">
    <property type="entry name" value="DUF1254"/>
    <property type="match status" value="1"/>
</dbReference>
<dbReference type="AlphaFoldDB" id="A0A3R9WJR3"/>
<dbReference type="PANTHER" id="PTHR36509:SF2">
    <property type="entry name" value="BLL3101 PROTEIN"/>
    <property type="match status" value="1"/>
</dbReference>
<evidence type="ECO:0000259" key="2">
    <source>
        <dbReference type="Pfam" id="PF06863"/>
    </source>
</evidence>
<accession>A0A3R9WJR3</accession>
<dbReference type="PROSITE" id="PS51257">
    <property type="entry name" value="PROKAR_LIPOPROTEIN"/>
    <property type="match status" value="1"/>
</dbReference>
<dbReference type="PANTHER" id="PTHR36509">
    <property type="entry name" value="BLL3101 PROTEIN"/>
    <property type="match status" value="1"/>
</dbReference>
<dbReference type="RefSeq" id="WP_125487083.1">
    <property type="nucleotide sequence ID" value="NZ_RSDW01000001.1"/>
</dbReference>
<dbReference type="SUPFAM" id="SSF160935">
    <property type="entry name" value="VPA0735-like"/>
    <property type="match status" value="1"/>
</dbReference>
<dbReference type="Proteomes" id="UP000269669">
    <property type="component" value="Unassembled WGS sequence"/>
</dbReference>
<dbReference type="Gene3D" id="2.60.120.600">
    <property type="entry name" value="Domain of unknown function DUF1214, C-terminal domain"/>
    <property type="match status" value="1"/>
</dbReference>
<evidence type="ECO:0000313" key="3">
    <source>
        <dbReference type="EMBL" id="RSL18775.1"/>
    </source>
</evidence>
<keyword evidence="4" id="KW-1185">Reference proteome</keyword>
<evidence type="ECO:0000259" key="1">
    <source>
        <dbReference type="Pfam" id="PF06742"/>
    </source>
</evidence>
<dbReference type="OrthoDB" id="40820at2"/>
<dbReference type="Pfam" id="PF06742">
    <property type="entry name" value="DUF1214"/>
    <property type="match status" value="1"/>
</dbReference>
<name>A0A3R9WJR3_9BACT</name>
<protein>
    <recommendedName>
        <fullName evidence="5">Cell envelope protein</fullName>
    </recommendedName>
</protein>
<gene>
    <name evidence="3" type="ORF">EDE15_4377</name>
</gene>
<comment type="caution">
    <text evidence="3">The sequence shown here is derived from an EMBL/GenBank/DDBJ whole genome shotgun (WGS) entry which is preliminary data.</text>
</comment>
<dbReference type="InterPro" id="IPR010621">
    <property type="entry name" value="DUF1214"/>
</dbReference>
<dbReference type="InterPro" id="IPR037050">
    <property type="entry name" value="DUF1254_sf"/>
</dbReference>
<sequence length="474" mass="52921">MLLQTLRKSSALALFPVLSFLISCNSKPTAESSISPAEARQIAKEAYIYGFPMAANYQTMYKQAIDTSSRDYRGTFNTLNSSKSVATPEDKFVVTPNSDTPYSYLWMDLRAEPVIINMPRIEPDRYYTGQMVDLYTYNFAYLGTRAYGNDGGTFMIVGPNWNGPTPPGIKDVIHSETEFAYLLFRTQLFNAADLPKVNKIQSGYHVQLLSEFLHQPAPPAAPAVNWPKPADIATPSADIFPIVNFVFQYAPANPSEKEFLTRFAKINVGPGQTFNFSSFSPEMQQAINDGIKDATADAAALQKKVDADQVSSGDMFGTRAFLKDNYLYRYFGAKMGLYGNSKQDAIYFGYFVDGNHQPLDASKSSYELHFPKGTLPPNKAFWSLTMYDGKTQFLVENPLKRYLLNSTTLKSYKYGPDGSLTLYLSHDNPGPTKQSNWLPAPDGPFYSVLRVYMPGDSVLDGTWKKPPLQPVSMK</sequence>
<evidence type="ECO:0008006" key="5">
    <source>
        <dbReference type="Google" id="ProtNLM"/>
    </source>
</evidence>
<reference evidence="3 4" key="1">
    <citation type="submission" date="2018-12" db="EMBL/GenBank/DDBJ databases">
        <title>Sequencing of bacterial isolates from soil warming experiment in Harvard Forest, Massachusetts, USA.</title>
        <authorList>
            <person name="Deangelis K."/>
        </authorList>
    </citation>
    <scope>NUCLEOTIDE SEQUENCE [LARGE SCALE GENOMIC DNA]</scope>
    <source>
        <strain evidence="3 4">EB153</strain>
    </source>
</reference>
<feature type="domain" description="DUF1214" evidence="1">
    <location>
        <begin position="345"/>
        <end position="455"/>
    </location>
</feature>
<proteinExistence type="predicted"/>
<dbReference type="InterPro" id="IPR010679">
    <property type="entry name" value="DUF1254"/>
</dbReference>
<dbReference type="Gene3D" id="2.60.40.1610">
    <property type="entry name" value="Domain of unknown function DUF1254"/>
    <property type="match status" value="1"/>
</dbReference>